<sequence length="34" mass="3890">MSVFFILGLVGLILNDNGALFYRFCQTVNIYFSL</sequence>
<dbReference type="KEGG" id="copr:Cop2CBH44_10610"/>
<name>A0A7G1HWZ5_9BACT</name>
<dbReference type="EMBL" id="AP023322">
    <property type="protein sequence ID" value="BCI62708.1"/>
    <property type="molecule type" value="Genomic_DNA"/>
</dbReference>
<gene>
    <name evidence="1" type="ORF">Cop2CBH44_10610</name>
</gene>
<dbReference type="AlphaFoldDB" id="A0A7G1HWZ5"/>
<dbReference type="Proteomes" id="UP000594042">
    <property type="component" value="Chromosome"/>
</dbReference>
<reference evidence="2" key="1">
    <citation type="submission" date="2020-07" db="EMBL/GenBank/DDBJ databases">
        <title>Complete genome sequencing of Coprobacter sp. strain 2CBH44.</title>
        <authorList>
            <person name="Sakamoto M."/>
            <person name="Murakami T."/>
            <person name="Mori H."/>
        </authorList>
    </citation>
    <scope>NUCLEOTIDE SEQUENCE [LARGE SCALE GENOMIC DNA]</scope>
    <source>
        <strain evidence="2">2CBH44</strain>
    </source>
</reference>
<protein>
    <submittedName>
        <fullName evidence="1">Uncharacterized protein</fullName>
    </submittedName>
</protein>
<accession>A0A7G1HWZ5</accession>
<organism evidence="1 2">
    <name type="scientific">Coprobacter secundus subsp. similis</name>
    <dbReference type="NCBI Taxonomy" id="2751153"/>
    <lineage>
        <taxon>Bacteria</taxon>
        <taxon>Pseudomonadati</taxon>
        <taxon>Bacteroidota</taxon>
        <taxon>Bacteroidia</taxon>
        <taxon>Bacteroidales</taxon>
        <taxon>Barnesiellaceae</taxon>
        <taxon>Coprobacter</taxon>
    </lineage>
</organism>
<proteinExistence type="predicted"/>
<evidence type="ECO:0000313" key="1">
    <source>
        <dbReference type="EMBL" id="BCI62708.1"/>
    </source>
</evidence>
<evidence type="ECO:0000313" key="2">
    <source>
        <dbReference type="Proteomes" id="UP000594042"/>
    </source>
</evidence>
<keyword evidence="2" id="KW-1185">Reference proteome</keyword>